<feature type="compositionally biased region" description="Basic residues" evidence="1">
    <location>
        <begin position="212"/>
        <end position="223"/>
    </location>
</feature>
<dbReference type="PANTHER" id="PTHR38166:SF1">
    <property type="entry name" value="C2H2-TYPE DOMAIN-CONTAINING PROTEIN"/>
    <property type="match status" value="1"/>
</dbReference>
<dbReference type="STRING" id="196109.A0A136J432"/>
<dbReference type="EMBL" id="KQ964249">
    <property type="protein sequence ID" value="KXJ91864.1"/>
    <property type="molecule type" value="Genomic_DNA"/>
</dbReference>
<protein>
    <recommendedName>
        <fullName evidence="4">C2H2-type domain-containing protein</fullName>
    </recommendedName>
</protein>
<feature type="compositionally biased region" description="Polar residues" evidence="1">
    <location>
        <begin position="128"/>
        <end position="142"/>
    </location>
</feature>
<feature type="region of interest" description="Disordered" evidence="1">
    <location>
        <begin position="584"/>
        <end position="618"/>
    </location>
</feature>
<evidence type="ECO:0000256" key="1">
    <source>
        <dbReference type="SAM" id="MobiDB-lite"/>
    </source>
</evidence>
<evidence type="ECO:0000313" key="2">
    <source>
        <dbReference type="EMBL" id="KXJ91864.1"/>
    </source>
</evidence>
<evidence type="ECO:0000313" key="3">
    <source>
        <dbReference type="Proteomes" id="UP000070501"/>
    </source>
</evidence>
<sequence length="618" mass="67958">MVGAVFQDFSFPALPQEVQLGSENPFNTNSASIIGCGISALDAEISECLLELQHDRRSRLPKSWMSYGPEATRPGPSWTALEDANKVTTPTLASADDKIPALQDIHGVGTLPQSSSPIQSPSLGKSSPSTATSGSEQSTSFEDSTDDEYSIERSTEEALSQLSRHTPVILRLALQRFAQWRNGGHRLAGSGNNRSRGASPPSNSTGDEAGRLKRSKQQATRRKRIEDGEGTGSGADDDEEDRSRGNKKARLDTTEEDKTPLFACPFYKHDIGKHHKCLSFTLRRIKDVKQHLLRRHLQPPFCITCGEVFESQEAQEAHLLARSCTRPEDFSRPEGITTDQRNKLTTRVSKTLSADQQWFSVWRIIWPDAEPPVSPYVSTAFVEVIDEVRKFWSSHGREIIAEQLNTADTPYGLPAEERLLASLFLNCGQRIMQMFTDRLGARAKGPSISGREGNLPADADRASSTGAVGSQTSMPGLTSEEGSDPLQEPPEHPAQNIHHDLIHAPQGLDCAQWSADMAPHTRGLVPIDADSQEFSTSFPELHSLYPEVYTNGAGEEIPFINMDVENSVEFDKAMLAFDDMLGEALSSHDPQPKGSSHTNRHEVLGGHTQQLDSWPWSS</sequence>
<name>A0A136J432_9PEZI</name>
<evidence type="ECO:0008006" key="4">
    <source>
        <dbReference type="Google" id="ProtNLM"/>
    </source>
</evidence>
<proteinExistence type="predicted"/>
<accession>A0A136J432</accession>
<feature type="region of interest" description="Disordered" evidence="1">
    <location>
        <begin position="107"/>
        <end position="162"/>
    </location>
</feature>
<organism evidence="2 3">
    <name type="scientific">Microdochium bolleyi</name>
    <dbReference type="NCBI Taxonomy" id="196109"/>
    <lineage>
        <taxon>Eukaryota</taxon>
        <taxon>Fungi</taxon>
        <taxon>Dikarya</taxon>
        <taxon>Ascomycota</taxon>
        <taxon>Pezizomycotina</taxon>
        <taxon>Sordariomycetes</taxon>
        <taxon>Xylariomycetidae</taxon>
        <taxon>Xylariales</taxon>
        <taxon>Microdochiaceae</taxon>
        <taxon>Microdochium</taxon>
    </lineage>
</organism>
<feature type="compositionally biased region" description="Basic and acidic residues" evidence="1">
    <location>
        <begin position="241"/>
        <end position="254"/>
    </location>
</feature>
<feature type="compositionally biased region" description="Polar residues" evidence="1">
    <location>
        <begin position="607"/>
        <end position="618"/>
    </location>
</feature>
<feature type="region of interest" description="Disordered" evidence="1">
    <location>
        <begin position="443"/>
        <end position="494"/>
    </location>
</feature>
<dbReference type="InParanoid" id="A0A136J432"/>
<dbReference type="AlphaFoldDB" id="A0A136J432"/>
<feature type="compositionally biased region" description="Polar residues" evidence="1">
    <location>
        <begin position="190"/>
        <end position="206"/>
    </location>
</feature>
<keyword evidence="3" id="KW-1185">Reference proteome</keyword>
<feature type="compositionally biased region" description="Low complexity" evidence="1">
    <location>
        <begin position="111"/>
        <end position="127"/>
    </location>
</feature>
<feature type="compositionally biased region" description="Polar residues" evidence="1">
    <location>
        <begin position="462"/>
        <end position="476"/>
    </location>
</feature>
<reference evidence="3" key="1">
    <citation type="submission" date="2016-02" db="EMBL/GenBank/DDBJ databases">
        <title>Draft genome sequence of Microdochium bolleyi, a fungal endophyte of beachgrass.</title>
        <authorList>
            <consortium name="DOE Joint Genome Institute"/>
            <person name="David A.S."/>
            <person name="May G."/>
            <person name="Haridas S."/>
            <person name="Lim J."/>
            <person name="Wang M."/>
            <person name="Labutti K."/>
            <person name="Lipzen A."/>
            <person name="Barry K."/>
            <person name="Grigoriev I.V."/>
        </authorList>
    </citation>
    <scope>NUCLEOTIDE SEQUENCE [LARGE SCALE GENOMIC DNA]</scope>
    <source>
        <strain evidence="3">J235TASD1</strain>
    </source>
</reference>
<gene>
    <name evidence="2" type="ORF">Micbo1qcDRAFT_233236</name>
</gene>
<dbReference type="OrthoDB" id="4738706at2759"/>
<dbReference type="Proteomes" id="UP000070501">
    <property type="component" value="Unassembled WGS sequence"/>
</dbReference>
<feature type="region of interest" description="Disordered" evidence="1">
    <location>
        <begin position="184"/>
        <end position="254"/>
    </location>
</feature>
<dbReference type="PANTHER" id="PTHR38166">
    <property type="entry name" value="C2H2-TYPE DOMAIN-CONTAINING PROTEIN-RELATED"/>
    <property type="match status" value="1"/>
</dbReference>